<name>A0A1C7MT75_GRIFR</name>
<comment type="subcellular location">
    <subcellularLocation>
        <location evidence="1">Membrane</location>
        <topology evidence="1">Multi-pass membrane protein</topology>
    </subcellularLocation>
</comment>
<dbReference type="AlphaFoldDB" id="A0A1C7MT75"/>
<organism evidence="6 7">
    <name type="scientific">Grifola frondosa</name>
    <name type="common">Maitake</name>
    <name type="synonym">Polyporus frondosus</name>
    <dbReference type="NCBI Taxonomy" id="5627"/>
    <lineage>
        <taxon>Eukaryota</taxon>
        <taxon>Fungi</taxon>
        <taxon>Dikarya</taxon>
        <taxon>Basidiomycota</taxon>
        <taxon>Agaricomycotina</taxon>
        <taxon>Agaricomycetes</taxon>
        <taxon>Polyporales</taxon>
        <taxon>Grifolaceae</taxon>
        <taxon>Grifola</taxon>
    </lineage>
</organism>
<evidence type="ECO:0000256" key="2">
    <source>
        <dbReference type="ARBA" id="ARBA00022692"/>
    </source>
</evidence>
<dbReference type="GO" id="GO:0016020">
    <property type="term" value="C:membrane"/>
    <property type="evidence" value="ECO:0007669"/>
    <property type="project" value="UniProtKB-SubCell"/>
</dbReference>
<dbReference type="Pfam" id="PF04479">
    <property type="entry name" value="RTA1"/>
    <property type="match status" value="1"/>
</dbReference>
<evidence type="ECO:0000313" key="7">
    <source>
        <dbReference type="Proteomes" id="UP000092993"/>
    </source>
</evidence>
<evidence type="ECO:0000256" key="4">
    <source>
        <dbReference type="ARBA" id="ARBA00023136"/>
    </source>
</evidence>
<dbReference type="EMBL" id="LUGG01000001">
    <property type="protein sequence ID" value="OBZ80071.1"/>
    <property type="molecule type" value="Genomic_DNA"/>
</dbReference>
<sequence length="302" mass="33372">MLHDANCFEGPQYALCKCETSHGYLTEGRLLLPGLAVQENEHTVTRYPSAAMFSSLPNHNTMARCQPSDPSSLRLNSDNILADSSGIYITEYLFIVLSRCAFIATEYAIPGYVARYLKRRHVSSAGEHCTRTAVRSSEQAVGGNLSTTHNPSLLKIGEHILLMDLALQLASFAVFFCLALTFFYHVRSFEPQIRHQDGAKPFLHNWRALAAPSCSTPLASGGAIWCVYRTIELSQGYQGRLVTTEAFFCGLDALPLFVALAVYVPSGPREDAEMQMADAEQPEHAHERRAGYQGDFVALSRC</sequence>
<dbReference type="Proteomes" id="UP000092993">
    <property type="component" value="Unassembled WGS sequence"/>
</dbReference>
<evidence type="ECO:0000313" key="6">
    <source>
        <dbReference type="EMBL" id="OBZ80071.1"/>
    </source>
</evidence>
<dbReference type="OrthoDB" id="3358017at2759"/>
<keyword evidence="7" id="KW-1185">Reference proteome</keyword>
<dbReference type="STRING" id="5627.A0A1C7MT75"/>
<comment type="caution">
    <text evidence="6">The sequence shown here is derived from an EMBL/GenBank/DDBJ whole genome shotgun (WGS) entry which is preliminary data.</text>
</comment>
<evidence type="ECO:0000256" key="5">
    <source>
        <dbReference type="SAM" id="Phobius"/>
    </source>
</evidence>
<protein>
    <submittedName>
        <fullName evidence="6">Uncharacterized protein</fullName>
    </submittedName>
</protein>
<evidence type="ECO:0000256" key="1">
    <source>
        <dbReference type="ARBA" id="ARBA00004141"/>
    </source>
</evidence>
<dbReference type="PANTHER" id="PTHR31465:SF1">
    <property type="entry name" value="PROTEIN RTA1-RELATED"/>
    <property type="match status" value="1"/>
</dbReference>
<dbReference type="InterPro" id="IPR007568">
    <property type="entry name" value="RTA1"/>
</dbReference>
<evidence type="ECO:0000256" key="3">
    <source>
        <dbReference type="ARBA" id="ARBA00022989"/>
    </source>
</evidence>
<gene>
    <name evidence="6" type="ORF">A0H81_00396</name>
</gene>
<proteinExistence type="predicted"/>
<keyword evidence="4 5" id="KW-0472">Membrane</keyword>
<dbReference type="PANTHER" id="PTHR31465">
    <property type="entry name" value="PROTEIN RTA1-RELATED"/>
    <property type="match status" value="1"/>
</dbReference>
<feature type="transmembrane region" description="Helical" evidence="5">
    <location>
        <begin position="165"/>
        <end position="186"/>
    </location>
</feature>
<reference evidence="6 7" key="1">
    <citation type="submission" date="2016-03" db="EMBL/GenBank/DDBJ databases">
        <title>Whole genome sequencing of Grifola frondosa 9006-11.</title>
        <authorList>
            <person name="Min B."/>
            <person name="Park H."/>
            <person name="Kim J.-G."/>
            <person name="Cho H."/>
            <person name="Oh Y.-L."/>
            <person name="Kong W.-S."/>
            <person name="Choi I.-G."/>
        </authorList>
    </citation>
    <scope>NUCLEOTIDE SEQUENCE [LARGE SCALE GENOMIC DNA]</scope>
    <source>
        <strain evidence="6 7">9006-11</strain>
    </source>
</reference>
<accession>A0A1C7MT75</accession>
<keyword evidence="3 5" id="KW-1133">Transmembrane helix</keyword>
<keyword evidence="2 5" id="KW-0812">Transmembrane</keyword>